<dbReference type="STRING" id="288768.SAMEA3906486_05103"/>
<accession>A0A157SW90</accession>
<name>A0A157SW90_9BORD</name>
<evidence type="ECO:0000313" key="1">
    <source>
        <dbReference type="EMBL" id="SAI74343.1"/>
    </source>
</evidence>
<proteinExistence type="predicted"/>
<dbReference type="Proteomes" id="UP000076848">
    <property type="component" value="Unassembled WGS sequence"/>
</dbReference>
<reference evidence="1 2" key="1">
    <citation type="submission" date="2016-04" db="EMBL/GenBank/DDBJ databases">
        <authorList>
            <consortium name="Pathogen Informatics"/>
        </authorList>
    </citation>
    <scope>NUCLEOTIDE SEQUENCE [LARGE SCALE GENOMIC DNA]</scope>
    <source>
        <strain evidence="1 2">H050680373</strain>
    </source>
</reference>
<dbReference type="EMBL" id="FKIF01000010">
    <property type="protein sequence ID" value="SAI74343.1"/>
    <property type="molecule type" value="Genomic_DNA"/>
</dbReference>
<gene>
    <name evidence="1" type="ORF">SAMEA3906486_05103</name>
</gene>
<keyword evidence="2" id="KW-1185">Reference proteome</keyword>
<sequence length="60" mass="6290">MVACFPGCGSLAESRACGHMGRKPHVQQSAPPEIDDMDAVCGEAFIEAGIPQVSMRGMPD</sequence>
<dbReference type="RefSeq" id="WP_066133556.1">
    <property type="nucleotide sequence ID" value="NZ_FKIF01000010.1"/>
</dbReference>
<protein>
    <submittedName>
        <fullName evidence="1">Uncharacterized protein</fullName>
    </submittedName>
</protein>
<organism evidence="1 2">
    <name type="scientific">Bordetella ansorpii</name>
    <dbReference type="NCBI Taxonomy" id="288768"/>
    <lineage>
        <taxon>Bacteria</taxon>
        <taxon>Pseudomonadati</taxon>
        <taxon>Pseudomonadota</taxon>
        <taxon>Betaproteobacteria</taxon>
        <taxon>Burkholderiales</taxon>
        <taxon>Alcaligenaceae</taxon>
        <taxon>Bordetella</taxon>
    </lineage>
</organism>
<dbReference type="AlphaFoldDB" id="A0A157SW90"/>
<evidence type="ECO:0000313" key="2">
    <source>
        <dbReference type="Proteomes" id="UP000076848"/>
    </source>
</evidence>